<evidence type="ECO:0000259" key="1">
    <source>
        <dbReference type="Pfam" id="PF07714"/>
    </source>
</evidence>
<sequence>MAIIYGVGSNILTLPIPDNAPDGMKILMKQCWSTTPRNRPSFVQCLRHLIILRDELREMGEEEWFRRSEQWRRNAQNIRYPDTLTNTKAHIYGNILDEKELIRKRHDELKHAQDIREMYENKLRRTNRMYSKLTDCMNELHLREQVHVLYIQRDEHMETSIALQSVRIQITEWIHLDFPPLTRLPSLVNRLHGVQMVLSQNHDGMPNHTILTSHQLERTTVSTFQRDSPARIAQGKYKYQRASYPSRINVALDDCYRSSENFYEKQSKFLMTLLSTSLHALLMALWRSLTVSKARSMIQERAVHFPSSYDEPDELNVEKLPQSASYQETLKFADYRPQQSAEHLTEIQRVTSPTRILG</sequence>
<dbReference type="Pfam" id="PF07714">
    <property type="entry name" value="PK_Tyr_Ser-Thr"/>
    <property type="match status" value="1"/>
</dbReference>
<proteinExistence type="predicted"/>
<dbReference type="WBParaSite" id="Hba_15183">
    <property type="protein sequence ID" value="Hba_15183"/>
    <property type="gene ID" value="Hba_15183"/>
</dbReference>
<feature type="domain" description="Serine-threonine/tyrosine-protein kinase catalytic" evidence="1">
    <location>
        <begin position="13"/>
        <end position="49"/>
    </location>
</feature>
<evidence type="ECO:0000313" key="2">
    <source>
        <dbReference type="Proteomes" id="UP000095283"/>
    </source>
</evidence>
<dbReference type="SUPFAM" id="SSF56112">
    <property type="entry name" value="Protein kinase-like (PK-like)"/>
    <property type="match status" value="1"/>
</dbReference>
<evidence type="ECO:0000313" key="3">
    <source>
        <dbReference type="WBParaSite" id="Hba_15183"/>
    </source>
</evidence>
<name>A0A1I7XBX0_HETBA</name>
<organism evidence="2 3">
    <name type="scientific">Heterorhabditis bacteriophora</name>
    <name type="common">Entomopathogenic nematode worm</name>
    <dbReference type="NCBI Taxonomy" id="37862"/>
    <lineage>
        <taxon>Eukaryota</taxon>
        <taxon>Metazoa</taxon>
        <taxon>Ecdysozoa</taxon>
        <taxon>Nematoda</taxon>
        <taxon>Chromadorea</taxon>
        <taxon>Rhabditida</taxon>
        <taxon>Rhabditina</taxon>
        <taxon>Rhabditomorpha</taxon>
        <taxon>Strongyloidea</taxon>
        <taxon>Heterorhabditidae</taxon>
        <taxon>Heterorhabditis</taxon>
    </lineage>
</organism>
<reference evidence="3" key="1">
    <citation type="submission" date="2016-11" db="UniProtKB">
        <authorList>
            <consortium name="WormBaseParasite"/>
        </authorList>
    </citation>
    <scope>IDENTIFICATION</scope>
</reference>
<dbReference type="Gene3D" id="1.10.510.10">
    <property type="entry name" value="Transferase(Phosphotransferase) domain 1"/>
    <property type="match status" value="1"/>
</dbReference>
<keyword evidence="2" id="KW-1185">Reference proteome</keyword>
<dbReference type="GO" id="GO:0004672">
    <property type="term" value="F:protein kinase activity"/>
    <property type="evidence" value="ECO:0007669"/>
    <property type="project" value="InterPro"/>
</dbReference>
<accession>A0A1I7XBX0</accession>
<dbReference type="Proteomes" id="UP000095283">
    <property type="component" value="Unplaced"/>
</dbReference>
<dbReference type="InterPro" id="IPR011009">
    <property type="entry name" value="Kinase-like_dom_sf"/>
</dbReference>
<dbReference type="AlphaFoldDB" id="A0A1I7XBX0"/>
<protein>
    <submittedName>
        <fullName evidence="3">Pkinase_Tyr domain-containing protein</fullName>
    </submittedName>
</protein>
<dbReference type="InterPro" id="IPR001245">
    <property type="entry name" value="Ser-Thr/Tyr_kinase_cat_dom"/>
</dbReference>